<dbReference type="Proteomes" id="UP001215280">
    <property type="component" value="Unassembled WGS sequence"/>
</dbReference>
<evidence type="ECO:0000256" key="2">
    <source>
        <dbReference type="SAM" id="Phobius"/>
    </source>
</evidence>
<evidence type="ECO:0000313" key="4">
    <source>
        <dbReference type="Proteomes" id="UP001215280"/>
    </source>
</evidence>
<reference evidence="3" key="1">
    <citation type="submission" date="2023-03" db="EMBL/GenBank/DDBJ databases">
        <title>Massive genome expansion in bonnet fungi (Mycena s.s.) driven by repeated elements and novel gene families across ecological guilds.</title>
        <authorList>
            <consortium name="Lawrence Berkeley National Laboratory"/>
            <person name="Harder C.B."/>
            <person name="Miyauchi S."/>
            <person name="Viragh M."/>
            <person name="Kuo A."/>
            <person name="Thoen E."/>
            <person name="Andreopoulos B."/>
            <person name="Lu D."/>
            <person name="Skrede I."/>
            <person name="Drula E."/>
            <person name="Henrissat B."/>
            <person name="Morin E."/>
            <person name="Kohler A."/>
            <person name="Barry K."/>
            <person name="LaButti K."/>
            <person name="Morin E."/>
            <person name="Salamov A."/>
            <person name="Lipzen A."/>
            <person name="Mereny Z."/>
            <person name="Hegedus B."/>
            <person name="Baldrian P."/>
            <person name="Stursova M."/>
            <person name="Weitz H."/>
            <person name="Taylor A."/>
            <person name="Grigoriev I.V."/>
            <person name="Nagy L.G."/>
            <person name="Martin F."/>
            <person name="Kauserud H."/>
        </authorList>
    </citation>
    <scope>NUCLEOTIDE SEQUENCE</scope>
    <source>
        <strain evidence="3">CBHHK188m</strain>
    </source>
</reference>
<proteinExistence type="predicted"/>
<evidence type="ECO:0000313" key="3">
    <source>
        <dbReference type="EMBL" id="KAJ7731312.1"/>
    </source>
</evidence>
<organism evidence="3 4">
    <name type="scientific">Mycena maculata</name>
    <dbReference type="NCBI Taxonomy" id="230809"/>
    <lineage>
        <taxon>Eukaryota</taxon>
        <taxon>Fungi</taxon>
        <taxon>Dikarya</taxon>
        <taxon>Basidiomycota</taxon>
        <taxon>Agaricomycotina</taxon>
        <taxon>Agaricomycetes</taxon>
        <taxon>Agaricomycetidae</taxon>
        <taxon>Agaricales</taxon>
        <taxon>Marasmiineae</taxon>
        <taxon>Mycenaceae</taxon>
        <taxon>Mycena</taxon>
    </lineage>
</organism>
<evidence type="ECO:0000256" key="1">
    <source>
        <dbReference type="SAM" id="Coils"/>
    </source>
</evidence>
<dbReference type="PANTHER" id="PTHR40135:SF1">
    <property type="entry name" value="MITOCHONDRIAL PHOSPHATE CARRIER PROTEIN"/>
    <property type="match status" value="1"/>
</dbReference>
<dbReference type="PANTHER" id="PTHR40135">
    <property type="entry name" value="MITOCHONDRIAL PHOSPHATE CARRIER PROTEIN"/>
    <property type="match status" value="1"/>
</dbReference>
<keyword evidence="2" id="KW-0472">Membrane</keyword>
<feature type="coiled-coil region" evidence="1">
    <location>
        <begin position="56"/>
        <end position="83"/>
    </location>
</feature>
<feature type="transmembrane region" description="Helical" evidence="2">
    <location>
        <begin position="12"/>
        <end position="33"/>
    </location>
</feature>
<dbReference type="EMBL" id="JARJLG010000184">
    <property type="protein sequence ID" value="KAJ7731312.1"/>
    <property type="molecule type" value="Genomic_DNA"/>
</dbReference>
<gene>
    <name evidence="3" type="ORF">DFH07DRAFT_755761</name>
</gene>
<protein>
    <submittedName>
        <fullName evidence="3">Uncharacterized protein</fullName>
    </submittedName>
</protein>
<keyword evidence="1" id="KW-0175">Coiled coil</keyword>
<dbReference type="AlphaFoldDB" id="A0AAD7I0Q6"/>
<sequence>MVFGAGVRKFLPYVNFVVASSALVFQTTVLYPWHHQLDAGFHILKDEQAGMLKGYHEVKIQRFAELERRMEGLERRMQVCRDEP</sequence>
<name>A0AAD7I0Q6_9AGAR</name>
<accession>A0AAD7I0Q6</accession>
<keyword evidence="4" id="KW-1185">Reference proteome</keyword>
<comment type="caution">
    <text evidence="3">The sequence shown here is derived from an EMBL/GenBank/DDBJ whole genome shotgun (WGS) entry which is preliminary data.</text>
</comment>
<keyword evidence="2" id="KW-0812">Transmembrane</keyword>
<keyword evidence="2" id="KW-1133">Transmembrane helix</keyword>